<dbReference type="PROSITE" id="PS50865">
    <property type="entry name" value="ZF_MYND_2"/>
    <property type="match status" value="1"/>
</dbReference>
<name>A0A9P4LIZ8_9PLEO</name>
<dbReference type="AlphaFoldDB" id="A0A9P4LIZ8"/>
<gene>
    <name evidence="6" type="ORF">EK21DRAFT_103059</name>
</gene>
<dbReference type="OrthoDB" id="5282002at2759"/>
<keyword evidence="7" id="KW-1185">Reference proteome</keyword>
<dbReference type="InterPro" id="IPR027974">
    <property type="entry name" value="DUF4470"/>
</dbReference>
<keyword evidence="1" id="KW-0479">Metal-binding</keyword>
<dbReference type="Gene3D" id="6.10.140.2220">
    <property type="match status" value="1"/>
</dbReference>
<organism evidence="6 7">
    <name type="scientific">Setomelanomma holmii</name>
    <dbReference type="NCBI Taxonomy" id="210430"/>
    <lineage>
        <taxon>Eukaryota</taxon>
        <taxon>Fungi</taxon>
        <taxon>Dikarya</taxon>
        <taxon>Ascomycota</taxon>
        <taxon>Pezizomycotina</taxon>
        <taxon>Dothideomycetes</taxon>
        <taxon>Pleosporomycetidae</taxon>
        <taxon>Pleosporales</taxon>
        <taxon>Pleosporineae</taxon>
        <taxon>Phaeosphaeriaceae</taxon>
        <taxon>Setomelanomma</taxon>
    </lineage>
</organism>
<accession>A0A9P4LIZ8</accession>
<evidence type="ECO:0000256" key="3">
    <source>
        <dbReference type="ARBA" id="ARBA00022833"/>
    </source>
</evidence>
<reference evidence="6" key="1">
    <citation type="journal article" date="2020" name="Stud. Mycol.">
        <title>101 Dothideomycetes genomes: a test case for predicting lifestyles and emergence of pathogens.</title>
        <authorList>
            <person name="Haridas S."/>
            <person name="Albert R."/>
            <person name="Binder M."/>
            <person name="Bloem J."/>
            <person name="Labutti K."/>
            <person name="Salamov A."/>
            <person name="Andreopoulos B."/>
            <person name="Baker S."/>
            <person name="Barry K."/>
            <person name="Bills G."/>
            <person name="Bluhm B."/>
            <person name="Cannon C."/>
            <person name="Castanera R."/>
            <person name="Culley D."/>
            <person name="Daum C."/>
            <person name="Ezra D."/>
            <person name="Gonzalez J."/>
            <person name="Henrissat B."/>
            <person name="Kuo A."/>
            <person name="Liang C."/>
            <person name="Lipzen A."/>
            <person name="Lutzoni F."/>
            <person name="Magnuson J."/>
            <person name="Mondo S."/>
            <person name="Nolan M."/>
            <person name="Ohm R."/>
            <person name="Pangilinan J."/>
            <person name="Park H.-J."/>
            <person name="Ramirez L."/>
            <person name="Alfaro M."/>
            <person name="Sun H."/>
            <person name="Tritt A."/>
            <person name="Yoshinaga Y."/>
            <person name="Zwiers L.-H."/>
            <person name="Turgeon B."/>
            <person name="Goodwin S."/>
            <person name="Spatafora J."/>
            <person name="Crous P."/>
            <person name="Grigoriev I."/>
        </authorList>
    </citation>
    <scope>NUCLEOTIDE SEQUENCE</scope>
    <source>
        <strain evidence="6">CBS 110217</strain>
    </source>
</reference>
<evidence type="ECO:0000256" key="1">
    <source>
        <dbReference type="ARBA" id="ARBA00022723"/>
    </source>
</evidence>
<keyword evidence="3" id="KW-0862">Zinc</keyword>
<proteinExistence type="predicted"/>
<evidence type="ECO:0000259" key="5">
    <source>
        <dbReference type="PROSITE" id="PS50865"/>
    </source>
</evidence>
<evidence type="ECO:0000256" key="2">
    <source>
        <dbReference type="ARBA" id="ARBA00022771"/>
    </source>
</evidence>
<evidence type="ECO:0000313" key="6">
    <source>
        <dbReference type="EMBL" id="KAF2026715.1"/>
    </source>
</evidence>
<dbReference type="GO" id="GO:0008270">
    <property type="term" value="F:zinc ion binding"/>
    <property type="evidence" value="ECO:0007669"/>
    <property type="project" value="UniProtKB-KW"/>
</dbReference>
<evidence type="ECO:0000256" key="4">
    <source>
        <dbReference type="PROSITE-ProRule" id="PRU00134"/>
    </source>
</evidence>
<comment type="caution">
    <text evidence="6">The sequence shown here is derived from an EMBL/GenBank/DDBJ whole genome shotgun (WGS) entry which is preliminary data.</text>
</comment>
<dbReference type="Proteomes" id="UP000799777">
    <property type="component" value="Unassembled WGS sequence"/>
</dbReference>
<dbReference type="Pfam" id="PF01753">
    <property type="entry name" value="zf-MYND"/>
    <property type="match status" value="1"/>
</dbReference>
<dbReference type="EMBL" id="ML978238">
    <property type="protein sequence ID" value="KAF2026715.1"/>
    <property type="molecule type" value="Genomic_DNA"/>
</dbReference>
<evidence type="ECO:0000313" key="7">
    <source>
        <dbReference type="Proteomes" id="UP000799777"/>
    </source>
</evidence>
<dbReference type="InterPro" id="IPR002893">
    <property type="entry name" value="Znf_MYND"/>
</dbReference>
<feature type="domain" description="MYND-type" evidence="5">
    <location>
        <begin position="28"/>
        <end position="64"/>
    </location>
</feature>
<sequence length="565" mass="64611">MARHVPGVSAFLNPRLSANNNSVIDGAVQVCLKDATQACSGCNLVQYCSKDCQVADWRHHKKTCKSPLMKDTWIPDWYLTGRKPALISDDVPFAAFGTLKFLWGNMPALEILQIQKNEGVKDDQRNYNLLFAATGDLRNLITTVIGIPDEHKGLCIAVLNDKEFVIVVRNAIMLLVALYFDAETAVPMMIHLWYSALLPIAMVSALRLDILPMIEDVCDKTKDKPEDSLQPKTFAINNRSLRLVLKKQEWVELSKYVQVPADVTAKAADSMRRRVMLAPERVDYRDLDMLFRENGILLPYESENSTLFHHATWPMKDSADPREGWERSQYMNFAGGAKADEHGALFFYLRDQLSKFCGRLRNVNIAFQMHCVNVKDVEKSIGDIKFDRIEMANICDRGYIGPHDCLQVFSKLLKPKSENPRATPLMIFLNAVAETEHAMQKTDMKTFHNGLQLAMRRLMKLMPMDQARFAGIKSTDELGRNPHFVRRSGRHDLLKNWDVYFDIFMQDAMLEEFAKLCELKIKKKHSLTEPWPFKVSARATTAEFEVLCASGFSGYERYMEFEQTK</sequence>
<protein>
    <recommendedName>
        <fullName evidence="5">MYND-type domain-containing protein</fullName>
    </recommendedName>
</protein>
<dbReference type="SUPFAM" id="SSF144232">
    <property type="entry name" value="HIT/MYND zinc finger-like"/>
    <property type="match status" value="1"/>
</dbReference>
<dbReference type="Pfam" id="PF14737">
    <property type="entry name" value="DUF4470"/>
    <property type="match status" value="1"/>
</dbReference>
<keyword evidence="2 4" id="KW-0863">Zinc-finger</keyword>